<reference evidence="4" key="1">
    <citation type="journal article" date="2010" name="Nature">
        <title>The Amphimedon queenslandica genome and the evolution of animal complexity.</title>
        <authorList>
            <person name="Srivastava M."/>
            <person name="Simakov O."/>
            <person name="Chapman J."/>
            <person name="Fahey B."/>
            <person name="Gauthier M.E."/>
            <person name="Mitros T."/>
            <person name="Richards G.S."/>
            <person name="Conaco C."/>
            <person name="Dacre M."/>
            <person name="Hellsten U."/>
            <person name="Larroux C."/>
            <person name="Putnam N.H."/>
            <person name="Stanke M."/>
            <person name="Adamska M."/>
            <person name="Darling A."/>
            <person name="Degnan S.M."/>
            <person name="Oakley T.H."/>
            <person name="Plachetzki D.C."/>
            <person name="Zhai Y."/>
            <person name="Adamski M."/>
            <person name="Calcino A."/>
            <person name="Cummins S.F."/>
            <person name="Goodstein D.M."/>
            <person name="Harris C."/>
            <person name="Jackson D.J."/>
            <person name="Leys S.P."/>
            <person name="Shu S."/>
            <person name="Woodcroft B.J."/>
            <person name="Vervoort M."/>
            <person name="Kosik K.S."/>
            <person name="Manning G."/>
            <person name="Degnan B.M."/>
            <person name="Rokhsar D.S."/>
        </authorList>
    </citation>
    <scope>NUCLEOTIDE SEQUENCE [LARGE SCALE GENOMIC DNA]</scope>
</reference>
<dbReference type="InParanoid" id="A0A1X7V4N6"/>
<reference evidence="3" key="2">
    <citation type="submission" date="2017-05" db="UniProtKB">
        <authorList>
            <consortium name="EnsemblMetazoa"/>
        </authorList>
    </citation>
    <scope>IDENTIFICATION</scope>
</reference>
<evidence type="ECO:0000256" key="2">
    <source>
        <dbReference type="SAM" id="Phobius"/>
    </source>
</evidence>
<feature type="transmembrane region" description="Helical" evidence="2">
    <location>
        <begin position="61"/>
        <end position="86"/>
    </location>
</feature>
<dbReference type="AlphaFoldDB" id="A0A1X7V4N6"/>
<gene>
    <name evidence="3" type="primary">100636531</name>
</gene>
<evidence type="ECO:0000256" key="1">
    <source>
        <dbReference type="SAM" id="MobiDB-lite"/>
    </source>
</evidence>
<keyword evidence="4" id="KW-1185">Reference proteome</keyword>
<dbReference type="EnsemblMetazoa" id="Aqu2.1.34936_001">
    <property type="protein sequence ID" value="Aqu2.1.34936_001"/>
    <property type="gene ID" value="Aqu2.1.34936"/>
</dbReference>
<evidence type="ECO:0000313" key="3">
    <source>
        <dbReference type="EnsemblMetazoa" id="Aqu2.1.34936_001"/>
    </source>
</evidence>
<organism evidence="3">
    <name type="scientific">Amphimedon queenslandica</name>
    <name type="common">Sponge</name>
    <dbReference type="NCBI Taxonomy" id="400682"/>
    <lineage>
        <taxon>Eukaryota</taxon>
        <taxon>Metazoa</taxon>
        <taxon>Porifera</taxon>
        <taxon>Demospongiae</taxon>
        <taxon>Heteroscleromorpha</taxon>
        <taxon>Haplosclerida</taxon>
        <taxon>Niphatidae</taxon>
        <taxon>Amphimedon</taxon>
    </lineage>
</organism>
<name>A0A1X7V4N6_AMPQE</name>
<evidence type="ECO:0000313" key="4">
    <source>
        <dbReference type="Proteomes" id="UP000007879"/>
    </source>
</evidence>
<proteinExistence type="predicted"/>
<keyword evidence="2" id="KW-0812">Transmembrane</keyword>
<dbReference type="KEGG" id="aqu:100636531"/>
<sequence length="119" mass="13290">MSDDAPFLHPKDESGDKPPPVYYDRSSTPAMRYIVIATLVSVVISLLVAVIVVVVKTATANTLFSLLLVSLLAFSQVEFFLVYFVYKEKMPRAYVWTIFVVATFIFVESICTIIVVTTT</sequence>
<protein>
    <submittedName>
        <fullName evidence="3">Uncharacterized protein</fullName>
    </submittedName>
</protein>
<feature type="transmembrane region" description="Helical" evidence="2">
    <location>
        <begin position="93"/>
        <end position="116"/>
    </location>
</feature>
<feature type="transmembrane region" description="Helical" evidence="2">
    <location>
        <begin position="33"/>
        <end position="55"/>
    </location>
</feature>
<dbReference type="EnsemblMetazoa" id="XM_003385659.2">
    <property type="protein sequence ID" value="XP_003385707.1"/>
    <property type="gene ID" value="LOC100636531"/>
</dbReference>
<keyword evidence="2" id="KW-0472">Membrane</keyword>
<keyword evidence="2" id="KW-1133">Transmembrane helix</keyword>
<accession>A0A1X7V4N6</accession>
<dbReference type="Proteomes" id="UP000007879">
    <property type="component" value="Unassembled WGS sequence"/>
</dbReference>
<feature type="region of interest" description="Disordered" evidence="1">
    <location>
        <begin position="1"/>
        <end position="20"/>
    </location>
</feature>